<gene>
    <name evidence="1" type="ORF">TNIN_160721</name>
</gene>
<proteinExistence type="predicted"/>
<dbReference type="EMBL" id="BMAV01010569">
    <property type="protein sequence ID" value="GFY55780.1"/>
    <property type="molecule type" value="Genomic_DNA"/>
</dbReference>
<protein>
    <submittedName>
        <fullName evidence="1">Uncharacterized protein</fullName>
    </submittedName>
</protein>
<dbReference type="Proteomes" id="UP000886998">
    <property type="component" value="Unassembled WGS sequence"/>
</dbReference>
<evidence type="ECO:0000313" key="1">
    <source>
        <dbReference type="EMBL" id="GFY55780.1"/>
    </source>
</evidence>
<keyword evidence="2" id="KW-1185">Reference proteome</keyword>
<reference evidence="1" key="1">
    <citation type="submission" date="2020-08" db="EMBL/GenBank/DDBJ databases">
        <title>Multicomponent nature underlies the extraordinary mechanical properties of spider dragline silk.</title>
        <authorList>
            <person name="Kono N."/>
            <person name="Nakamura H."/>
            <person name="Mori M."/>
            <person name="Yoshida Y."/>
            <person name="Ohtoshi R."/>
            <person name="Malay A.D."/>
            <person name="Moran D.A.P."/>
            <person name="Tomita M."/>
            <person name="Numata K."/>
            <person name="Arakawa K."/>
        </authorList>
    </citation>
    <scope>NUCLEOTIDE SEQUENCE</scope>
</reference>
<organism evidence="1 2">
    <name type="scientific">Trichonephila inaurata madagascariensis</name>
    <dbReference type="NCBI Taxonomy" id="2747483"/>
    <lineage>
        <taxon>Eukaryota</taxon>
        <taxon>Metazoa</taxon>
        <taxon>Ecdysozoa</taxon>
        <taxon>Arthropoda</taxon>
        <taxon>Chelicerata</taxon>
        <taxon>Arachnida</taxon>
        <taxon>Araneae</taxon>
        <taxon>Araneomorphae</taxon>
        <taxon>Entelegynae</taxon>
        <taxon>Araneoidea</taxon>
        <taxon>Nephilidae</taxon>
        <taxon>Trichonephila</taxon>
        <taxon>Trichonephila inaurata</taxon>
    </lineage>
</organism>
<dbReference type="AlphaFoldDB" id="A0A8X6XNG4"/>
<accession>A0A8X6XNG4</accession>
<evidence type="ECO:0000313" key="2">
    <source>
        <dbReference type="Proteomes" id="UP000886998"/>
    </source>
</evidence>
<comment type="caution">
    <text evidence="1">The sequence shown here is derived from an EMBL/GenBank/DDBJ whole genome shotgun (WGS) entry which is preliminary data.</text>
</comment>
<sequence>MDNKKTPSRSLRFSKRKLLGGETLFLKVRINFKSTPNTTGVKRNKIHSAILISGFHFALQREQFRIRLFLPPSTPFLFLHNTLKAPEKEKKLSKRTANYPANSISRTHFFLFNAARRENE</sequence>
<name>A0A8X6XNG4_9ARAC</name>